<dbReference type="AlphaFoldDB" id="A0A8K0WRU2"/>
<proteinExistence type="inferred from homology"/>
<dbReference type="PANTHER" id="PTHR44942:SF4">
    <property type="entry name" value="METHYLTRANSFERASE TYPE 11 DOMAIN-CONTAINING PROTEIN"/>
    <property type="match status" value="1"/>
</dbReference>
<dbReference type="GO" id="GO:0008757">
    <property type="term" value="F:S-adenosylmethionine-dependent methyltransferase activity"/>
    <property type="evidence" value="ECO:0007669"/>
    <property type="project" value="InterPro"/>
</dbReference>
<dbReference type="InterPro" id="IPR051052">
    <property type="entry name" value="Diverse_substrate_MTase"/>
</dbReference>
<dbReference type="SUPFAM" id="SSF53335">
    <property type="entry name" value="S-adenosyl-L-methionine-dependent methyltransferases"/>
    <property type="match status" value="1"/>
</dbReference>
<comment type="caution">
    <text evidence="5">The sequence shown here is derived from an EMBL/GenBank/DDBJ whole genome shotgun (WGS) entry which is preliminary data.</text>
</comment>
<name>A0A8K0WRU2_9HYPO</name>
<dbReference type="PANTHER" id="PTHR44942">
    <property type="entry name" value="METHYLTRANSF_11 DOMAIN-CONTAINING PROTEIN"/>
    <property type="match status" value="1"/>
</dbReference>
<dbReference type="InterPro" id="IPR029063">
    <property type="entry name" value="SAM-dependent_MTases_sf"/>
</dbReference>
<dbReference type="InterPro" id="IPR013216">
    <property type="entry name" value="Methyltransf_11"/>
</dbReference>
<dbReference type="Proteomes" id="UP000813444">
    <property type="component" value="Unassembled WGS sequence"/>
</dbReference>
<accession>A0A8K0WRU2</accession>
<dbReference type="GO" id="GO:0032259">
    <property type="term" value="P:methylation"/>
    <property type="evidence" value="ECO:0007669"/>
    <property type="project" value="UniProtKB-KW"/>
</dbReference>
<evidence type="ECO:0000256" key="1">
    <source>
        <dbReference type="ARBA" id="ARBA00008361"/>
    </source>
</evidence>
<gene>
    <name evidence="5" type="ORF">B0I35DRAFT_408638</name>
</gene>
<dbReference type="CDD" id="cd02440">
    <property type="entry name" value="AdoMet_MTases"/>
    <property type="match status" value="1"/>
</dbReference>
<feature type="domain" description="Methyltransferase type 11" evidence="4">
    <location>
        <begin position="43"/>
        <end position="136"/>
    </location>
</feature>
<protein>
    <submittedName>
        <fullName evidence="5">S-adenosyl-L-methionine-dependent methyltransferase</fullName>
    </submittedName>
</protein>
<evidence type="ECO:0000256" key="3">
    <source>
        <dbReference type="ARBA" id="ARBA00022679"/>
    </source>
</evidence>
<keyword evidence="2 5" id="KW-0489">Methyltransferase</keyword>
<evidence type="ECO:0000259" key="4">
    <source>
        <dbReference type="Pfam" id="PF08241"/>
    </source>
</evidence>
<dbReference type="EMBL" id="JAGPNK010000006">
    <property type="protein sequence ID" value="KAH7319896.1"/>
    <property type="molecule type" value="Genomic_DNA"/>
</dbReference>
<evidence type="ECO:0000313" key="5">
    <source>
        <dbReference type="EMBL" id="KAH7319896.1"/>
    </source>
</evidence>
<dbReference type="OrthoDB" id="10027013at2759"/>
<evidence type="ECO:0000313" key="6">
    <source>
        <dbReference type="Proteomes" id="UP000813444"/>
    </source>
</evidence>
<keyword evidence="3" id="KW-0808">Transferase</keyword>
<comment type="similarity">
    <text evidence="1">Belongs to the methyltransferase superfamily.</text>
</comment>
<dbReference type="Pfam" id="PF08241">
    <property type="entry name" value="Methyltransf_11"/>
    <property type="match status" value="1"/>
</dbReference>
<organism evidence="5 6">
    <name type="scientific">Stachybotrys elegans</name>
    <dbReference type="NCBI Taxonomy" id="80388"/>
    <lineage>
        <taxon>Eukaryota</taxon>
        <taxon>Fungi</taxon>
        <taxon>Dikarya</taxon>
        <taxon>Ascomycota</taxon>
        <taxon>Pezizomycotina</taxon>
        <taxon>Sordariomycetes</taxon>
        <taxon>Hypocreomycetidae</taxon>
        <taxon>Hypocreales</taxon>
        <taxon>Stachybotryaceae</taxon>
        <taxon>Stachybotrys</taxon>
    </lineage>
</organism>
<reference evidence="5" key="1">
    <citation type="journal article" date="2021" name="Nat. Commun.">
        <title>Genetic determinants of endophytism in the Arabidopsis root mycobiome.</title>
        <authorList>
            <person name="Mesny F."/>
            <person name="Miyauchi S."/>
            <person name="Thiergart T."/>
            <person name="Pickel B."/>
            <person name="Atanasova L."/>
            <person name="Karlsson M."/>
            <person name="Huettel B."/>
            <person name="Barry K.W."/>
            <person name="Haridas S."/>
            <person name="Chen C."/>
            <person name="Bauer D."/>
            <person name="Andreopoulos W."/>
            <person name="Pangilinan J."/>
            <person name="LaButti K."/>
            <person name="Riley R."/>
            <person name="Lipzen A."/>
            <person name="Clum A."/>
            <person name="Drula E."/>
            <person name="Henrissat B."/>
            <person name="Kohler A."/>
            <person name="Grigoriev I.V."/>
            <person name="Martin F.M."/>
            <person name="Hacquard S."/>
        </authorList>
    </citation>
    <scope>NUCLEOTIDE SEQUENCE</scope>
    <source>
        <strain evidence="5">MPI-CAGE-CH-0235</strain>
    </source>
</reference>
<sequence>MSVFGRATFSAAGYAVARPSYPASLFKTVLSYHNARSPTGTLLDLGCGHGLISRELSPHFAKVYATDPSANMVKQTAESTKDPKIIVRQSSAEDLSWLPDNSVDMVVAGQSAHWFDYARVWPELSRVVKPGGSMAFWGYKDNVFVGHKKATEILDRFCYAEGDVVPGVEGMYNYWEPGRYIVRNLLRQIEPPPPAWQDVKRILYDAPPDLAVLPDEETAWLRKRMNLGGLEGYLRTFSSLQAWKDAHPEAKSRAEGGDGDLADIFMDTIIEAEPEWKAMGERWRDAELDVVWGTYILMARRT</sequence>
<keyword evidence="6" id="KW-1185">Reference proteome</keyword>
<dbReference type="Gene3D" id="3.40.50.150">
    <property type="entry name" value="Vaccinia Virus protein VP39"/>
    <property type="match status" value="1"/>
</dbReference>
<evidence type="ECO:0000256" key="2">
    <source>
        <dbReference type="ARBA" id="ARBA00022603"/>
    </source>
</evidence>